<gene>
    <name evidence="3" type="ORF">SAMN05216498_0656</name>
</gene>
<keyword evidence="1 3" id="KW-0238">DNA-binding</keyword>
<dbReference type="STRING" id="237069.SAMN05216498_0656"/>
<evidence type="ECO:0000256" key="1">
    <source>
        <dbReference type="ARBA" id="ARBA00023125"/>
    </source>
</evidence>
<dbReference type="InterPro" id="IPR000551">
    <property type="entry name" value="MerR-type_HTH_dom"/>
</dbReference>
<dbReference type="Pfam" id="PF13411">
    <property type="entry name" value="MerR_1"/>
    <property type="match status" value="1"/>
</dbReference>
<protein>
    <submittedName>
        <fullName evidence="3">DNA-binding transcriptional regulator, MerR family</fullName>
    </submittedName>
</protein>
<dbReference type="PANTHER" id="PTHR30204:SF96">
    <property type="entry name" value="CHROMOSOME-ANCHORING PROTEIN RACA"/>
    <property type="match status" value="1"/>
</dbReference>
<evidence type="ECO:0000259" key="2">
    <source>
        <dbReference type="PROSITE" id="PS50937"/>
    </source>
</evidence>
<organism evidence="3 4">
    <name type="scientific">Tenuibacillus multivorans</name>
    <dbReference type="NCBI Taxonomy" id="237069"/>
    <lineage>
        <taxon>Bacteria</taxon>
        <taxon>Bacillati</taxon>
        <taxon>Bacillota</taxon>
        <taxon>Bacilli</taxon>
        <taxon>Bacillales</taxon>
        <taxon>Bacillaceae</taxon>
        <taxon>Tenuibacillus</taxon>
    </lineage>
</organism>
<name>A0A1G9WA65_9BACI</name>
<dbReference type="GO" id="GO:0003677">
    <property type="term" value="F:DNA binding"/>
    <property type="evidence" value="ECO:0007669"/>
    <property type="project" value="UniProtKB-KW"/>
</dbReference>
<proteinExistence type="predicted"/>
<dbReference type="GO" id="GO:0003700">
    <property type="term" value="F:DNA-binding transcription factor activity"/>
    <property type="evidence" value="ECO:0007669"/>
    <property type="project" value="InterPro"/>
</dbReference>
<keyword evidence="4" id="KW-1185">Reference proteome</keyword>
<dbReference type="CDD" id="cd01106">
    <property type="entry name" value="HTH_TipAL-Mta"/>
    <property type="match status" value="1"/>
</dbReference>
<reference evidence="3 4" key="1">
    <citation type="submission" date="2016-10" db="EMBL/GenBank/DDBJ databases">
        <authorList>
            <person name="de Groot N.N."/>
        </authorList>
    </citation>
    <scope>NUCLEOTIDE SEQUENCE [LARGE SCALE GENOMIC DNA]</scope>
    <source>
        <strain evidence="3 4">CGMCC 1.3442</strain>
    </source>
</reference>
<dbReference type="Proteomes" id="UP000199334">
    <property type="component" value="Unassembled WGS sequence"/>
</dbReference>
<dbReference type="EMBL" id="FNIG01000001">
    <property type="protein sequence ID" value="SDM81187.1"/>
    <property type="molecule type" value="Genomic_DNA"/>
</dbReference>
<dbReference type="PROSITE" id="PS50937">
    <property type="entry name" value="HTH_MERR_2"/>
    <property type="match status" value="1"/>
</dbReference>
<dbReference type="PANTHER" id="PTHR30204">
    <property type="entry name" value="REDOX-CYCLING DRUG-SENSING TRANSCRIPTIONAL ACTIVATOR SOXR"/>
    <property type="match status" value="1"/>
</dbReference>
<sequence length="243" mass="28474">MYSIGQLSKKTGVTVRTLDHYDEIGLIKPSSKTDGGHRLYNEDDVMRLERVLALKFMGFKLEQIKNILKDSTSTWLESIQEQLEMVKREQERLKTLEQALLGISCSIEYEGEVNWSIIFSTIQLFQQDPEDVLQQYKSYLSEDEMEKIMDMNAQMSKEDMREWMEIISDIKANLEIDPASEKAQQLAERWMNLAENIFGNDEELLGDMWDALQNLKEGIVFYPMDKDVIEFIERVYMAKEEVK</sequence>
<dbReference type="PRINTS" id="PR00040">
    <property type="entry name" value="HTHMERR"/>
</dbReference>
<dbReference type="Pfam" id="PF07739">
    <property type="entry name" value="TipAS"/>
    <property type="match status" value="1"/>
</dbReference>
<evidence type="ECO:0000313" key="4">
    <source>
        <dbReference type="Proteomes" id="UP000199334"/>
    </source>
</evidence>
<dbReference type="Gene3D" id="1.10.1660.10">
    <property type="match status" value="1"/>
</dbReference>
<dbReference type="SUPFAM" id="SSF46955">
    <property type="entry name" value="Putative DNA-binding domain"/>
    <property type="match status" value="1"/>
</dbReference>
<dbReference type="InterPro" id="IPR047057">
    <property type="entry name" value="MerR_fam"/>
</dbReference>
<dbReference type="AlphaFoldDB" id="A0A1G9WA65"/>
<dbReference type="InterPro" id="IPR009061">
    <property type="entry name" value="DNA-bd_dom_put_sf"/>
</dbReference>
<feature type="domain" description="HTH merR-type" evidence="2">
    <location>
        <begin position="1"/>
        <end position="70"/>
    </location>
</feature>
<dbReference type="SMART" id="SM00422">
    <property type="entry name" value="HTH_MERR"/>
    <property type="match status" value="1"/>
</dbReference>
<accession>A0A1G9WA65</accession>
<dbReference type="RefSeq" id="WP_093855172.1">
    <property type="nucleotide sequence ID" value="NZ_BJVZ01000003.1"/>
</dbReference>
<dbReference type="InterPro" id="IPR012925">
    <property type="entry name" value="TipAS_dom"/>
</dbReference>
<evidence type="ECO:0000313" key="3">
    <source>
        <dbReference type="EMBL" id="SDM81187.1"/>
    </source>
</evidence>
<dbReference type="OrthoDB" id="1894615at2"/>